<evidence type="ECO:0000313" key="2">
    <source>
        <dbReference type="EMBL" id="KIK24162.1"/>
    </source>
</evidence>
<dbReference type="Pfam" id="PF18758">
    <property type="entry name" value="KDZ"/>
    <property type="match status" value="1"/>
</dbReference>
<evidence type="ECO:0000259" key="1">
    <source>
        <dbReference type="Pfam" id="PF18802"/>
    </source>
</evidence>
<dbReference type="Proteomes" id="UP000054018">
    <property type="component" value="Unassembled WGS sequence"/>
</dbReference>
<gene>
    <name evidence="2" type="ORF">PISMIDRAFT_646625</name>
</gene>
<dbReference type="HOGENOM" id="CLU_004552_10_2_1"/>
<dbReference type="PANTHER" id="PTHR33096">
    <property type="entry name" value="CXC2 DOMAIN-CONTAINING PROTEIN"/>
    <property type="match status" value="1"/>
</dbReference>
<keyword evidence="3" id="KW-1185">Reference proteome</keyword>
<protein>
    <recommendedName>
        <fullName evidence="1">CxC1-like cysteine cluster associated with KDZ transposases domain-containing protein</fullName>
    </recommendedName>
</protein>
<dbReference type="InterPro" id="IPR041320">
    <property type="entry name" value="CxC1"/>
</dbReference>
<dbReference type="Pfam" id="PF18802">
    <property type="entry name" value="CxC1"/>
    <property type="match status" value="1"/>
</dbReference>
<dbReference type="STRING" id="765257.A0A0C9ZPA9"/>
<organism evidence="2 3">
    <name type="scientific">Pisolithus microcarpus 441</name>
    <dbReference type="NCBI Taxonomy" id="765257"/>
    <lineage>
        <taxon>Eukaryota</taxon>
        <taxon>Fungi</taxon>
        <taxon>Dikarya</taxon>
        <taxon>Basidiomycota</taxon>
        <taxon>Agaricomycotina</taxon>
        <taxon>Agaricomycetes</taxon>
        <taxon>Agaricomycetidae</taxon>
        <taxon>Boletales</taxon>
        <taxon>Sclerodermatineae</taxon>
        <taxon>Pisolithaceae</taxon>
        <taxon>Pisolithus</taxon>
    </lineage>
</organism>
<evidence type="ECO:0000313" key="3">
    <source>
        <dbReference type="Proteomes" id="UP000054018"/>
    </source>
</evidence>
<dbReference type="PANTHER" id="PTHR33096:SF1">
    <property type="entry name" value="CXC1-LIKE CYSTEINE CLUSTER ASSOCIATED WITH KDZ TRANSPOSASES DOMAIN-CONTAINING PROTEIN"/>
    <property type="match status" value="1"/>
</dbReference>
<dbReference type="AlphaFoldDB" id="A0A0C9ZPA9"/>
<reference evidence="3" key="2">
    <citation type="submission" date="2015-01" db="EMBL/GenBank/DDBJ databases">
        <title>Evolutionary Origins and Diversification of the Mycorrhizal Mutualists.</title>
        <authorList>
            <consortium name="DOE Joint Genome Institute"/>
            <consortium name="Mycorrhizal Genomics Consortium"/>
            <person name="Kohler A."/>
            <person name="Kuo A."/>
            <person name="Nagy L.G."/>
            <person name="Floudas D."/>
            <person name="Copeland A."/>
            <person name="Barry K.W."/>
            <person name="Cichocki N."/>
            <person name="Veneault-Fourrey C."/>
            <person name="LaButti K."/>
            <person name="Lindquist E.A."/>
            <person name="Lipzen A."/>
            <person name="Lundell T."/>
            <person name="Morin E."/>
            <person name="Murat C."/>
            <person name="Riley R."/>
            <person name="Ohm R."/>
            <person name="Sun H."/>
            <person name="Tunlid A."/>
            <person name="Henrissat B."/>
            <person name="Grigoriev I.V."/>
            <person name="Hibbett D.S."/>
            <person name="Martin F."/>
        </authorList>
    </citation>
    <scope>NUCLEOTIDE SEQUENCE [LARGE SCALE GENOMIC DNA]</scope>
    <source>
        <strain evidence="3">441</strain>
    </source>
</reference>
<name>A0A0C9ZPA9_9AGAM</name>
<dbReference type="EMBL" id="KN833719">
    <property type="protein sequence ID" value="KIK24162.1"/>
    <property type="molecule type" value="Genomic_DNA"/>
</dbReference>
<dbReference type="OrthoDB" id="3259803at2759"/>
<reference evidence="2 3" key="1">
    <citation type="submission" date="2014-04" db="EMBL/GenBank/DDBJ databases">
        <authorList>
            <consortium name="DOE Joint Genome Institute"/>
            <person name="Kuo A."/>
            <person name="Kohler A."/>
            <person name="Costa M.D."/>
            <person name="Nagy L.G."/>
            <person name="Floudas D."/>
            <person name="Copeland A."/>
            <person name="Barry K.W."/>
            <person name="Cichocki N."/>
            <person name="Veneault-Fourrey C."/>
            <person name="LaButti K."/>
            <person name="Lindquist E.A."/>
            <person name="Lipzen A."/>
            <person name="Lundell T."/>
            <person name="Morin E."/>
            <person name="Murat C."/>
            <person name="Sun H."/>
            <person name="Tunlid A."/>
            <person name="Henrissat B."/>
            <person name="Grigoriev I.V."/>
            <person name="Hibbett D.S."/>
            <person name="Martin F."/>
            <person name="Nordberg H.P."/>
            <person name="Cantor M.N."/>
            <person name="Hua S.X."/>
        </authorList>
    </citation>
    <scope>NUCLEOTIDE SEQUENCE [LARGE SCALE GENOMIC DNA]</scope>
    <source>
        <strain evidence="2 3">441</strain>
    </source>
</reference>
<dbReference type="InterPro" id="IPR040521">
    <property type="entry name" value="KDZ"/>
</dbReference>
<feature type="non-terminal residue" evidence="2">
    <location>
        <position position="527"/>
    </location>
</feature>
<proteinExistence type="predicted"/>
<sequence>MDGLHISQDPFSSPSRSAGKKMRQWQWWLCDVIPSLVQPYLSYWRLSNHFRNPVNYELPMCNCQLSQRLKVICIHFDGLRHVDLVVCPCVPAALQLLWMGYFPCAPLGPSLAVSLQLLSLVRQLFMQMPPNTSAWCKSFEAYLAGMGYRVDTKEGIRRRFSNAYHWYCILEISLDEHVQQQLQKSACPPLDIPLADPSPSHCSPYSSKMRPSEYLQQRCPLCFGGHGRESNNQQSSADVDAIVCIDACSTQKRRSGQLDDPVNPTATVFLSPEDIHAMESEVDGLQKNHGDEGDVFEEGMKITASVLKGCNESFTAADERRQKASTQFFPDTGVMALLCRHDHVIHLANMTSAGEKQHYALALIKALFGHLPSNFHIGLLYDIGCQLEQSCRKWGFLKPFLPRIAFAISVFHAFGHQWPCQLIYHPWKQEGFGLSDGEGCERFWSSIKALIPSLRVSGYHQCLFVIGFQVCHLDMKSLTGLGQWLLHCWSHCQEKKATASKGLRRCGVDIPTLQTEWDAQVSAQTKP</sequence>
<accession>A0A0C9ZPA9</accession>
<feature type="domain" description="CxC1-like cysteine cluster associated with KDZ transposases" evidence="1">
    <location>
        <begin position="60"/>
        <end position="143"/>
    </location>
</feature>